<evidence type="ECO:0000313" key="1">
    <source>
        <dbReference type="EMBL" id="GLK49431.1"/>
    </source>
</evidence>
<sequence>MSAKPKPFDPYARMDGPMVSQQLIDDLRGPSPSAEAMAWVARSIEDAEAAPARAATEVLADLDQLIDGVEAERGR</sequence>
<reference evidence="1" key="2">
    <citation type="submission" date="2023-01" db="EMBL/GenBank/DDBJ databases">
        <authorList>
            <person name="Sun Q."/>
            <person name="Evtushenko L."/>
        </authorList>
    </citation>
    <scope>NUCLEOTIDE SEQUENCE</scope>
    <source>
        <strain evidence="1">VKM B-1499</strain>
    </source>
</reference>
<name>A0ABQ5TA11_9CAUL</name>
<protein>
    <submittedName>
        <fullName evidence="1">Uncharacterized protein</fullName>
    </submittedName>
</protein>
<dbReference type="Proteomes" id="UP001143509">
    <property type="component" value="Unassembled WGS sequence"/>
</dbReference>
<keyword evidence="2" id="KW-1185">Reference proteome</keyword>
<proteinExistence type="predicted"/>
<comment type="caution">
    <text evidence="1">The sequence shown here is derived from an EMBL/GenBank/DDBJ whole genome shotgun (WGS) entry which is preliminary data.</text>
</comment>
<dbReference type="EMBL" id="BSFD01000009">
    <property type="protein sequence ID" value="GLK49431.1"/>
    <property type="molecule type" value="Genomic_DNA"/>
</dbReference>
<gene>
    <name evidence="1" type="ORF">GCM10017620_24040</name>
</gene>
<accession>A0ABQ5TA11</accession>
<dbReference type="RefSeq" id="WP_271165628.1">
    <property type="nucleotide sequence ID" value="NZ_BSFD01000009.1"/>
</dbReference>
<organism evidence="1 2">
    <name type="scientific">Brevundimonas intermedia</name>
    <dbReference type="NCBI Taxonomy" id="74315"/>
    <lineage>
        <taxon>Bacteria</taxon>
        <taxon>Pseudomonadati</taxon>
        <taxon>Pseudomonadota</taxon>
        <taxon>Alphaproteobacteria</taxon>
        <taxon>Caulobacterales</taxon>
        <taxon>Caulobacteraceae</taxon>
        <taxon>Brevundimonas</taxon>
    </lineage>
</organism>
<reference evidence="1" key="1">
    <citation type="journal article" date="2014" name="Int. J. Syst. Evol. Microbiol.">
        <title>Complete genome of a new Firmicutes species belonging to the dominant human colonic microbiota ('Ruminococcus bicirculans') reveals two chromosomes and a selective capacity to utilize plant glucans.</title>
        <authorList>
            <consortium name="NISC Comparative Sequencing Program"/>
            <person name="Wegmann U."/>
            <person name="Louis P."/>
            <person name="Goesmann A."/>
            <person name="Henrissat B."/>
            <person name="Duncan S.H."/>
            <person name="Flint H.J."/>
        </authorList>
    </citation>
    <scope>NUCLEOTIDE SEQUENCE</scope>
    <source>
        <strain evidence="1">VKM B-1499</strain>
    </source>
</reference>
<evidence type="ECO:0000313" key="2">
    <source>
        <dbReference type="Proteomes" id="UP001143509"/>
    </source>
</evidence>